<accession>A0A918PT56</accession>
<name>A0A918PT56_9CAUL</name>
<dbReference type="Proteomes" id="UP000662572">
    <property type="component" value="Unassembled WGS sequence"/>
</dbReference>
<evidence type="ECO:0000313" key="2">
    <source>
        <dbReference type="EMBL" id="GGZ21840.1"/>
    </source>
</evidence>
<comment type="caution">
    <text evidence="2">The sequence shown here is derived from an EMBL/GenBank/DDBJ whole genome shotgun (WGS) entry which is preliminary data.</text>
</comment>
<evidence type="ECO:0008006" key="4">
    <source>
        <dbReference type="Google" id="ProtNLM"/>
    </source>
</evidence>
<protein>
    <recommendedName>
        <fullName evidence="4">DUF1376 domain-containing protein</fullName>
    </recommendedName>
</protein>
<keyword evidence="3" id="KW-1185">Reference proteome</keyword>
<feature type="region of interest" description="Disordered" evidence="1">
    <location>
        <begin position="270"/>
        <end position="292"/>
    </location>
</feature>
<dbReference type="RefSeq" id="WP_189484627.1">
    <property type="nucleotide sequence ID" value="NZ_BMZB01000001.1"/>
</dbReference>
<dbReference type="Pfam" id="PF07120">
    <property type="entry name" value="DUF1376"/>
    <property type="match status" value="1"/>
</dbReference>
<reference evidence="2" key="1">
    <citation type="journal article" date="2014" name="Int. J. Syst. Evol. Microbiol.">
        <title>Complete genome sequence of Corynebacterium casei LMG S-19264T (=DSM 44701T), isolated from a smear-ripened cheese.</title>
        <authorList>
            <consortium name="US DOE Joint Genome Institute (JGI-PGF)"/>
            <person name="Walter F."/>
            <person name="Albersmeier A."/>
            <person name="Kalinowski J."/>
            <person name="Ruckert C."/>
        </authorList>
    </citation>
    <scope>NUCLEOTIDE SEQUENCE</scope>
    <source>
        <strain evidence="2">KCTC 32296</strain>
    </source>
</reference>
<dbReference type="InterPro" id="IPR010781">
    <property type="entry name" value="DUF1376"/>
</dbReference>
<organism evidence="2 3">
    <name type="scientific">Asticcacaulis endophyticus</name>
    <dbReference type="NCBI Taxonomy" id="1395890"/>
    <lineage>
        <taxon>Bacteria</taxon>
        <taxon>Pseudomonadati</taxon>
        <taxon>Pseudomonadota</taxon>
        <taxon>Alphaproteobacteria</taxon>
        <taxon>Caulobacterales</taxon>
        <taxon>Caulobacteraceae</taxon>
        <taxon>Asticcacaulis</taxon>
    </lineage>
</organism>
<feature type="compositionally biased region" description="Basic and acidic residues" evidence="1">
    <location>
        <begin position="280"/>
        <end position="292"/>
    </location>
</feature>
<dbReference type="EMBL" id="BMZB01000001">
    <property type="protein sequence ID" value="GGZ21840.1"/>
    <property type="molecule type" value="Genomic_DNA"/>
</dbReference>
<sequence>MSDLKINTYPMHIGDWHSGTSRMSLAERGAYITLCHQYYLDQGEGWTVTECLRICAAMAKDEQKAVKSVLASKFIQADGGYRHDGMDKRIGEIKTASERNQDRARIAAEKRWGSNAQAPIEDAISNATSMPEALLEECHPKTKSQKPKEAIAKSPKLEGKNWPERNQIMAELGKVCGPGIVNPHSTASMIQTTHAVTSWLAMGYDWRMVRQVIDAKTRKSRVKPITTWSWFNDVMREAHEVWVPPAEAEEVPDDIRKNLVRHKVKTGQWMPSWGPEPTWAEEKQIRDERDAA</sequence>
<evidence type="ECO:0000313" key="3">
    <source>
        <dbReference type="Proteomes" id="UP000662572"/>
    </source>
</evidence>
<gene>
    <name evidence="2" type="ORF">GCM10011273_03280</name>
</gene>
<reference evidence="2" key="2">
    <citation type="submission" date="2020-09" db="EMBL/GenBank/DDBJ databases">
        <authorList>
            <person name="Sun Q."/>
            <person name="Kim S."/>
        </authorList>
    </citation>
    <scope>NUCLEOTIDE SEQUENCE</scope>
    <source>
        <strain evidence="2">KCTC 32296</strain>
    </source>
</reference>
<feature type="region of interest" description="Disordered" evidence="1">
    <location>
        <begin position="139"/>
        <end position="162"/>
    </location>
</feature>
<evidence type="ECO:0000256" key="1">
    <source>
        <dbReference type="SAM" id="MobiDB-lite"/>
    </source>
</evidence>
<dbReference type="AlphaFoldDB" id="A0A918PT56"/>
<proteinExistence type="predicted"/>